<keyword evidence="2" id="KW-1185">Reference proteome</keyword>
<name>A0ACB9GP08_9ASTR</name>
<protein>
    <submittedName>
        <fullName evidence="1">Uncharacterized protein</fullName>
    </submittedName>
</protein>
<organism evidence="1 2">
    <name type="scientific">Smallanthus sonchifolius</name>
    <dbReference type="NCBI Taxonomy" id="185202"/>
    <lineage>
        <taxon>Eukaryota</taxon>
        <taxon>Viridiplantae</taxon>
        <taxon>Streptophyta</taxon>
        <taxon>Embryophyta</taxon>
        <taxon>Tracheophyta</taxon>
        <taxon>Spermatophyta</taxon>
        <taxon>Magnoliopsida</taxon>
        <taxon>eudicotyledons</taxon>
        <taxon>Gunneridae</taxon>
        <taxon>Pentapetalae</taxon>
        <taxon>asterids</taxon>
        <taxon>campanulids</taxon>
        <taxon>Asterales</taxon>
        <taxon>Asteraceae</taxon>
        <taxon>Asteroideae</taxon>
        <taxon>Heliantheae alliance</taxon>
        <taxon>Millerieae</taxon>
        <taxon>Smallanthus</taxon>
    </lineage>
</organism>
<proteinExistence type="predicted"/>
<reference evidence="1 2" key="2">
    <citation type="journal article" date="2022" name="Mol. Ecol. Resour.">
        <title>The genomes of chicory, endive, great burdock and yacon provide insights into Asteraceae paleo-polyploidization history and plant inulin production.</title>
        <authorList>
            <person name="Fan W."/>
            <person name="Wang S."/>
            <person name="Wang H."/>
            <person name="Wang A."/>
            <person name="Jiang F."/>
            <person name="Liu H."/>
            <person name="Zhao H."/>
            <person name="Xu D."/>
            <person name="Zhang Y."/>
        </authorList>
    </citation>
    <scope>NUCLEOTIDE SEQUENCE [LARGE SCALE GENOMIC DNA]</scope>
    <source>
        <strain evidence="2">cv. Yunnan</strain>
        <tissue evidence="1">Leaves</tissue>
    </source>
</reference>
<sequence length="513" mass="59143">MTREIRVSKNEPPHPVMKHIDSPRPFVHQKSIQHDRKDRNLVREVKEISRFSCDERESQYSLKSTFKVKETPRLSLDSKQNSNWNSKNESRSEPGSNKRPSSGVVARLMGLDSLTDSICEVETLKIKPDFSDQMVSRSPRVHSKIKPALQQQDGGNRAFRKPSVYGEMEKMLTALEFNTSGKDLRALKQILEAIQMTKTGLKNKEQSLDLQKPDQPCSPTVKGTSSPKRRELVNHAMKPAKPTTKPKMITKHHEVKHTARKQPKENHRVNNENLQEWNQVGINTDADHNSELNHVRLENRYLPIQQTELLNSIDETLASPCESTNLDHGYIKEILLASGFLQNVDSAIRIVQLHPTSSLIKPELFQLLENPNVEDDEKNRRSKSNEKIRRKLMFDSVNEILFHKLVNWNGKISGRFMNGEKLLKELWSEIDALQDCSRRCIYDEDDDDEVKNLVSADVNKKSEDWNKCSYEVPGVVLDIERLVFKDLIDEVVNAEVDSLQDRPRRRCKQLFSM</sequence>
<evidence type="ECO:0000313" key="2">
    <source>
        <dbReference type="Proteomes" id="UP001056120"/>
    </source>
</evidence>
<dbReference type="EMBL" id="CM042031">
    <property type="protein sequence ID" value="KAI3784918.1"/>
    <property type="molecule type" value="Genomic_DNA"/>
</dbReference>
<evidence type="ECO:0000313" key="1">
    <source>
        <dbReference type="EMBL" id="KAI3784918.1"/>
    </source>
</evidence>
<reference evidence="2" key="1">
    <citation type="journal article" date="2022" name="Mol. Ecol. Resour.">
        <title>The genomes of chicory, endive, great burdock and yacon provide insights into Asteraceae palaeo-polyploidization history and plant inulin production.</title>
        <authorList>
            <person name="Fan W."/>
            <person name="Wang S."/>
            <person name="Wang H."/>
            <person name="Wang A."/>
            <person name="Jiang F."/>
            <person name="Liu H."/>
            <person name="Zhao H."/>
            <person name="Xu D."/>
            <person name="Zhang Y."/>
        </authorList>
    </citation>
    <scope>NUCLEOTIDE SEQUENCE [LARGE SCALE GENOMIC DNA]</scope>
    <source>
        <strain evidence="2">cv. Yunnan</strain>
    </source>
</reference>
<accession>A0ACB9GP08</accession>
<dbReference type="Proteomes" id="UP001056120">
    <property type="component" value="Linkage Group LG14"/>
</dbReference>
<gene>
    <name evidence="1" type="ORF">L1987_44026</name>
</gene>
<comment type="caution">
    <text evidence="1">The sequence shown here is derived from an EMBL/GenBank/DDBJ whole genome shotgun (WGS) entry which is preliminary data.</text>
</comment>